<organism evidence="3">
    <name type="scientific">Schistosoma curassoni</name>
    <dbReference type="NCBI Taxonomy" id="6186"/>
    <lineage>
        <taxon>Eukaryota</taxon>
        <taxon>Metazoa</taxon>
        <taxon>Spiralia</taxon>
        <taxon>Lophotrochozoa</taxon>
        <taxon>Platyhelminthes</taxon>
        <taxon>Trematoda</taxon>
        <taxon>Digenea</taxon>
        <taxon>Strigeidida</taxon>
        <taxon>Schistosomatoidea</taxon>
        <taxon>Schistosomatidae</taxon>
        <taxon>Schistosoma</taxon>
    </lineage>
</organism>
<accession>A0A183KTU3</accession>
<dbReference type="EMBL" id="UZAK01041072">
    <property type="protein sequence ID" value="VDP65934.1"/>
    <property type="molecule type" value="Genomic_DNA"/>
</dbReference>
<dbReference type="AlphaFoldDB" id="A0A183KTU3"/>
<reference evidence="3" key="1">
    <citation type="submission" date="2016-06" db="UniProtKB">
        <authorList>
            <consortium name="WormBaseParasite"/>
        </authorList>
    </citation>
    <scope>IDENTIFICATION</scope>
</reference>
<dbReference type="Proteomes" id="UP000279833">
    <property type="component" value="Unassembled WGS sequence"/>
</dbReference>
<gene>
    <name evidence="1" type="ORF">SCUD_LOCUS18483</name>
</gene>
<protein>
    <submittedName>
        <fullName evidence="3">AFP-like domain-containing protein</fullName>
    </submittedName>
</protein>
<proteinExistence type="predicted"/>
<evidence type="ECO:0000313" key="3">
    <source>
        <dbReference type="WBParaSite" id="SCUD_0001848601-mRNA-1"/>
    </source>
</evidence>
<reference evidence="1 2" key="2">
    <citation type="submission" date="2018-11" db="EMBL/GenBank/DDBJ databases">
        <authorList>
            <consortium name="Pathogen Informatics"/>
        </authorList>
    </citation>
    <scope>NUCLEOTIDE SEQUENCE [LARGE SCALE GENOMIC DNA]</scope>
    <source>
        <strain evidence="1">Dakar</strain>
        <strain evidence="2">Dakar, Senegal</strain>
    </source>
</reference>
<keyword evidence="2" id="KW-1185">Reference proteome</keyword>
<name>A0A183KTU3_9TREM</name>
<evidence type="ECO:0000313" key="2">
    <source>
        <dbReference type="Proteomes" id="UP000279833"/>
    </source>
</evidence>
<dbReference type="WBParaSite" id="SCUD_0001848601-mRNA-1">
    <property type="protein sequence ID" value="SCUD_0001848601-mRNA-1"/>
    <property type="gene ID" value="SCUD_0001848601"/>
</dbReference>
<evidence type="ECO:0000313" key="1">
    <source>
        <dbReference type="EMBL" id="VDP65934.1"/>
    </source>
</evidence>
<sequence>MDVTPPTTGEIKMAIRQINSGKAARPDNIPVGAPKSDIEVTAKILPVLFRKIGEEDQVPIDCEEGYLTKIPRA</sequence>